<dbReference type="InterPro" id="IPR017896">
    <property type="entry name" value="4Fe4S_Fe-S-bd"/>
</dbReference>
<dbReference type="Gene3D" id="3.30.70.20">
    <property type="match status" value="1"/>
</dbReference>
<feature type="domain" description="4Fe-4S ferredoxin-type" evidence="4">
    <location>
        <begin position="244"/>
        <end position="274"/>
    </location>
</feature>
<dbReference type="AlphaFoldDB" id="A0A379DZ91"/>
<dbReference type="GO" id="GO:0046872">
    <property type="term" value="F:metal ion binding"/>
    <property type="evidence" value="ECO:0007669"/>
    <property type="project" value="UniProtKB-KW"/>
</dbReference>
<dbReference type="Pfam" id="PF13237">
    <property type="entry name" value="Fer4_10"/>
    <property type="match status" value="1"/>
</dbReference>
<dbReference type="Proteomes" id="UP000254072">
    <property type="component" value="Unassembled WGS sequence"/>
</dbReference>
<dbReference type="InterPro" id="IPR029039">
    <property type="entry name" value="Flavoprotein-like_sf"/>
</dbReference>
<dbReference type="EMBL" id="UGTL01000001">
    <property type="protein sequence ID" value="SUB85725.1"/>
    <property type="molecule type" value="Genomic_DNA"/>
</dbReference>
<organism evidence="5 6">
    <name type="scientific">Prevotella disiens</name>
    <dbReference type="NCBI Taxonomy" id="28130"/>
    <lineage>
        <taxon>Bacteria</taxon>
        <taxon>Pseudomonadati</taxon>
        <taxon>Bacteroidota</taxon>
        <taxon>Bacteroidia</taxon>
        <taxon>Bacteroidales</taxon>
        <taxon>Prevotellaceae</taxon>
        <taxon>Prevotella</taxon>
    </lineage>
</organism>
<dbReference type="GO" id="GO:0051536">
    <property type="term" value="F:iron-sulfur cluster binding"/>
    <property type="evidence" value="ECO:0007669"/>
    <property type="project" value="UniProtKB-KW"/>
</dbReference>
<keyword evidence="2" id="KW-0408">Iron</keyword>
<keyword evidence="3" id="KW-0411">Iron-sulfur</keyword>
<dbReference type="PROSITE" id="PS00198">
    <property type="entry name" value="4FE4S_FER_1"/>
    <property type="match status" value="1"/>
</dbReference>
<dbReference type="Gene3D" id="3.40.50.360">
    <property type="match status" value="1"/>
</dbReference>
<evidence type="ECO:0000259" key="4">
    <source>
        <dbReference type="PROSITE" id="PS51379"/>
    </source>
</evidence>
<feature type="domain" description="4Fe-4S ferredoxin-type" evidence="4">
    <location>
        <begin position="214"/>
        <end position="243"/>
    </location>
</feature>
<accession>A0A379DZ91</accession>
<protein>
    <submittedName>
        <fullName evidence="5">Quinol dehydrogenase membrane component</fullName>
    </submittedName>
</protein>
<keyword evidence="1" id="KW-0479">Metal-binding</keyword>
<name>A0A379DZ91_9BACT</name>
<dbReference type="SUPFAM" id="SSF52218">
    <property type="entry name" value="Flavoproteins"/>
    <property type="match status" value="1"/>
</dbReference>
<evidence type="ECO:0000256" key="3">
    <source>
        <dbReference type="ARBA" id="ARBA00023014"/>
    </source>
</evidence>
<evidence type="ECO:0000313" key="6">
    <source>
        <dbReference type="Proteomes" id="UP000254072"/>
    </source>
</evidence>
<gene>
    <name evidence="5" type="ORF">NCTC11157_01460</name>
</gene>
<proteinExistence type="predicted"/>
<dbReference type="SUPFAM" id="SSF54862">
    <property type="entry name" value="4Fe-4S ferredoxins"/>
    <property type="match status" value="1"/>
</dbReference>
<dbReference type="NCBIfam" id="NF038196">
    <property type="entry name" value="ferrodoxin_EFR1"/>
    <property type="match status" value="1"/>
</dbReference>
<dbReference type="PROSITE" id="PS51379">
    <property type="entry name" value="4FE4S_FER_2"/>
    <property type="match status" value="2"/>
</dbReference>
<dbReference type="InterPro" id="IPR047964">
    <property type="entry name" value="EFR1-like"/>
</dbReference>
<evidence type="ECO:0000313" key="5">
    <source>
        <dbReference type="EMBL" id="SUB85725.1"/>
    </source>
</evidence>
<sequence>MGISEFFSYICNMIFYFSGTGNSRWAAQELEQKTGEPIVSIAEALQTNCHFTLNRGESIGFVFPVHGWRVPKIVIEFMQSLSLSEADKQATEEHYAFCLLTTGDSTGRTMERFVKLLGKIKSKNPIKLHAVASVLMPESYVGLPGMDVDTAEKEQEKIATAKKRIVHFASIINNKERKAGKHPIGWESIHRGTCPDILSGPVGAFFTHWLITDKPFRVERAKCVKCGICANVCPVNDIAGGLGNEPQWLNNGKCLTCFSCYHHCPHHAIEYGNRTKNKGQYFFGRRKLR</sequence>
<evidence type="ECO:0000256" key="1">
    <source>
        <dbReference type="ARBA" id="ARBA00022723"/>
    </source>
</evidence>
<reference evidence="5 6" key="1">
    <citation type="submission" date="2018-06" db="EMBL/GenBank/DDBJ databases">
        <authorList>
            <consortium name="Pathogen Informatics"/>
            <person name="Doyle S."/>
        </authorList>
    </citation>
    <scope>NUCLEOTIDE SEQUENCE [LARGE SCALE GENOMIC DNA]</scope>
    <source>
        <strain evidence="5 6">NCTC11157</strain>
    </source>
</reference>
<dbReference type="InterPro" id="IPR017900">
    <property type="entry name" value="4Fe4S_Fe_S_CS"/>
</dbReference>
<evidence type="ECO:0000256" key="2">
    <source>
        <dbReference type="ARBA" id="ARBA00023004"/>
    </source>
</evidence>